<dbReference type="PANTHER" id="PTHR43861">
    <property type="entry name" value="TRANS-ACONITATE 2-METHYLTRANSFERASE-RELATED"/>
    <property type="match status" value="1"/>
</dbReference>
<dbReference type="EMBL" id="FOIT01000001">
    <property type="protein sequence ID" value="SEV85353.1"/>
    <property type="molecule type" value="Genomic_DNA"/>
</dbReference>
<dbReference type="OrthoDB" id="9811589at2"/>
<reference evidence="2" key="3">
    <citation type="submission" date="2021-09" db="EMBL/GenBank/DDBJ databases">
        <authorList>
            <person name="Gilroy R."/>
        </authorList>
    </citation>
    <scope>NUCLEOTIDE SEQUENCE</scope>
    <source>
        <strain evidence="2">6019</strain>
    </source>
</reference>
<dbReference type="SUPFAM" id="SSF53335">
    <property type="entry name" value="S-adenosyl-L-methionine-dependent methyltransferases"/>
    <property type="match status" value="1"/>
</dbReference>
<evidence type="ECO:0000313" key="3">
    <source>
        <dbReference type="EMBL" id="SEV85353.1"/>
    </source>
</evidence>
<gene>
    <name evidence="2" type="ORF">K8V35_01150</name>
    <name evidence="3" type="ORF">SAMN05192557_0496</name>
</gene>
<keyword evidence="3" id="KW-0489">Methyltransferase</keyword>
<evidence type="ECO:0000259" key="1">
    <source>
        <dbReference type="Pfam" id="PF13847"/>
    </source>
</evidence>
<dbReference type="RefSeq" id="WP_091473570.1">
    <property type="nucleotide sequence ID" value="NZ_FOIT01000001.1"/>
</dbReference>
<dbReference type="InterPro" id="IPR029063">
    <property type="entry name" value="SAM-dependent_MTases_sf"/>
</dbReference>
<dbReference type="Proteomes" id="UP000763505">
    <property type="component" value="Unassembled WGS sequence"/>
</dbReference>
<proteinExistence type="predicted"/>
<sequence>MTNHFASMYDALTYDVPDNLWVDIISPYLEHKHSVLDIGCGTGRILSALDIEEKFGFDASREMISIAKENDSSLQLSVQNMQSFDYDRTFDVITANSDVINYLDDLNEVSMFIERVSKHLDPGGVFIFDSHSMYKMMTEFNDQTYADDLETISYIWFAHRGESPYSVDHELIFFNQAENGTYVKTTESFSQRTYPHEDIVNMIKESTLELIHTFSDFDSSNKVTTECERIFYILQKS</sequence>
<dbReference type="GO" id="GO:0008168">
    <property type="term" value="F:methyltransferase activity"/>
    <property type="evidence" value="ECO:0007669"/>
    <property type="project" value="UniProtKB-KW"/>
</dbReference>
<evidence type="ECO:0000313" key="4">
    <source>
        <dbReference type="Proteomes" id="UP000243605"/>
    </source>
</evidence>
<dbReference type="Gene3D" id="2.20.25.110">
    <property type="entry name" value="S-adenosyl-L-methionine-dependent methyltransferases"/>
    <property type="match status" value="1"/>
</dbReference>
<evidence type="ECO:0000313" key="2">
    <source>
        <dbReference type="EMBL" id="HJE18946.1"/>
    </source>
</evidence>
<dbReference type="Pfam" id="PF13847">
    <property type="entry name" value="Methyltransf_31"/>
    <property type="match status" value="1"/>
</dbReference>
<keyword evidence="3" id="KW-0808">Transferase</keyword>
<feature type="domain" description="Methyltransferase" evidence="1">
    <location>
        <begin position="32"/>
        <end position="143"/>
    </location>
</feature>
<keyword evidence="4" id="KW-1185">Reference proteome</keyword>
<dbReference type="Gene3D" id="3.40.50.150">
    <property type="entry name" value="Vaccinia Virus protein VP39"/>
    <property type="match status" value="1"/>
</dbReference>
<dbReference type="GO" id="GO:0032259">
    <property type="term" value="P:methylation"/>
    <property type="evidence" value="ECO:0007669"/>
    <property type="project" value="UniProtKB-KW"/>
</dbReference>
<dbReference type="Proteomes" id="UP000243605">
    <property type="component" value="Unassembled WGS sequence"/>
</dbReference>
<dbReference type="InterPro" id="IPR025714">
    <property type="entry name" value="Methyltranfer_dom"/>
</dbReference>
<reference evidence="2" key="2">
    <citation type="journal article" date="2021" name="PeerJ">
        <title>Extensive microbial diversity within the chicken gut microbiome revealed by metagenomics and culture.</title>
        <authorList>
            <person name="Gilroy R."/>
            <person name="Ravi A."/>
            <person name="Getino M."/>
            <person name="Pursley I."/>
            <person name="Horton D.L."/>
            <person name="Alikhan N.F."/>
            <person name="Baker D."/>
            <person name="Gharbi K."/>
            <person name="Hall N."/>
            <person name="Watson M."/>
            <person name="Adriaenssens E.M."/>
            <person name="Foster-Nyarko E."/>
            <person name="Jarju S."/>
            <person name="Secka A."/>
            <person name="Antonio M."/>
            <person name="Oren A."/>
            <person name="Chaudhuri R.R."/>
            <person name="La Ragione R."/>
            <person name="Hildebrand F."/>
            <person name="Pallen M.J."/>
        </authorList>
    </citation>
    <scope>NUCLEOTIDE SEQUENCE</scope>
    <source>
        <strain evidence="2">6019</strain>
    </source>
</reference>
<name>A0A662Z4Q9_9STAP</name>
<dbReference type="EMBL" id="DYYI01000010">
    <property type="protein sequence ID" value="HJE18946.1"/>
    <property type="molecule type" value="Genomic_DNA"/>
</dbReference>
<dbReference type="AlphaFoldDB" id="A0A662Z4Q9"/>
<protein>
    <submittedName>
        <fullName evidence="2">Class I SAM-dependent methyltransferase</fullName>
    </submittedName>
    <submittedName>
        <fullName evidence="3">Methyltransferase domain-containing protein</fullName>
    </submittedName>
</protein>
<organism evidence="3 4">
    <name type="scientific">Aliicoccus persicus</name>
    <dbReference type="NCBI Taxonomy" id="930138"/>
    <lineage>
        <taxon>Bacteria</taxon>
        <taxon>Bacillati</taxon>
        <taxon>Bacillota</taxon>
        <taxon>Bacilli</taxon>
        <taxon>Bacillales</taxon>
        <taxon>Staphylococcaceae</taxon>
        <taxon>Aliicoccus</taxon>
    </lineage>
</organism>
<accession>A0A662Z4Q9</accession>
<reference evidence="3 4" key="1">
    <citation type="submission" date="2016-10" db="EMBL/GenBank/DDBJ databases">
        <authorList>
            <person name="Varghese N."/>
            <person name="Submissions S."/>
        </authorList>
    </citation>
    <scope>NUCLEOTIDE SEQUENCE [LARGE SCALE GENOMIC DNA]</scope>
    <source>
        <strain evidence="3 4">IBRC-M10081</strain>
    </source>
</reference>
<dbReference type="CDD" id="cd02440">
    <property type="entry name" value="AdoMet_MTases"/>
    <property type="match status" value="1"/>
</dbReference>